<sequence>MTTLFALAAAHGSLLEAATRTSPVLRQVAQRLLWRRMALENGARFFCELDREIEVDLAEGSVIGRYTGEACPRCHSRRRPALSRQATAQARYHRDAAERQPRYGTPPFGSGVEMGEDEFDASPSTGLYAMRTNGVVIDGEDPDRSNYCRFINHSATEAWEDDSPLAAVYLETLRDIAAGEELLS</sequence>
<dbReference type="EnsemblProtists" id="EOD41027">
    <property type="protein sequence ID" value="EOD41027"/>
    <property type="gene ID" value="EMIHUDRAFT_108210"/>
</dbReference>
<evidence type="ECO:0000313" key="3">
    <source>
        <dbReference type="EnsemblProtists" id="EOD41028"/>
    </source>
</evidence>
<dbReference type="HOGENOM" id="CLU_1470791_0_0_1"/>
<proteinExistence type="predicted"/>
<dbReference type="InterPro" id="IPR046341">
    <property type="entry name" value="SET_dom_sf"/>
</dbReference>
<evidence type="ECO:0000313" key="4">
    <source>
        <dbReference type="Proteomes" id="UP000013827"/>
    </source>
</evidence>
<dbReference type="KEGG" id="ehx:EMIHUDRAFT_108210"/>
<dbReference type="InterPro" id="IPR001214">
    <property type="entry name" value="SET_dom"/>
</dbReference>
<dbReference type="Pfam" id="PF00856">
    <property type="entry name" value="SET"/>
    <property type="match status" value="1"/>
</dbReference>
<dbReference type="EnsemblProtists" id="EOD41028">
    <property type="protein sequence ID" value="EOD41028"/>
    <property type="gene ID" value="EMIHUDRAFT_108212"/>
</dbReference>
<feature type="compositionally biased region" description="Basic and acidic residues" evidence="1">
    <location>
        <begin position="92"/>
        <end position="101"/>
    </location>
</feature>
<dbReference type="GeneID" id="17286298"/>
<dbReference type="PaxDb" id="2903-EOD41027"/>
<feature type="domain" description="SET" evidence="2">
    <location>
        <begin position="56"/>
        <end position="183"/>
    </location>
</feature>
<dbReference type="RefSeq" id="XP_005793457.1">
    <property type="nucleotide sequence ID" value="XM_005793400.1"/>
</dbReference>
<reference evidence="3" key="2">
    <citation type="submission" date="2024-10" db="UniProtKB">
        <authorList>
            <consortium name="EnsemblProtists"/>
        </authorList>
    </citation>
    <scope>IDENTIFICATION</scope>
</reference>
<feature type="region of interest" description="Disordered" evidence="1">
    <location>
        <begin position="85"/>
        <end position="112"/>
    </location>
</feature>
<accession>A0A0D3KZ43</accession>
<organism evidence="3 4">
    <name type="scientific">Emiliania huxleyi (strain CCMP1516)</name>
    <dbReference type="NCBI Taxonomy" id="280463"/>
    <lineage>
        <taxon>Eukaryota</taxon>
        <taxon>Haptista</taxon>
        <taxon>Haptophyta</taxon>
        <taxon>Prymnesiophyceae</taxon>
        <taxon>Isochrysidales</taxon>
        <taxon>Noelaerhabdaceae</taxon>
        <taxon>Emiliania</taxon>
    </lineage>
</organism>
<evidence type="ECO:0000259" key="2">
    <source>
        <dbReference type="Pfam" id="PF00856"/>
    </source>
</evidence>
<name>A0A0D3KZ43_EMIH1</name>
<dbReference type="Gene3D" id="2.170.270.10">
    <property type="entry name" value="SET domain"/>
    <property type="match status" value="1"/>
</dbReference>
<dbReference type="SUPFAM" id="SSF82199">
    <property type="entry name" value="SET domain"/>
    <property type="match status" value="1"/>
</dbReference>
<dbReference type="AlphaFoldDB" id="A0A0D3KZ43"/>
<keyword evidence="4" id="KW-1185">Reference proteome</keyword>
<protein>
    <recommendedName>
        <fullName evidence="2">SET domain-containing protein</fullName>
    </recommendedName>
</protein>
<evidence type="ECO:0000256" key="1">
    <source>
        <dbReference type="SAM" id="MobiDB-lite"/>
    </source>
</evidence>
<dbReference type="Proteomes" id="UP000013827">
    <property type="component" value="Unassembled WGS sequence"/>
</dbReference>
<reference evidence="4" key="1">
    <citation type="journal article" date="2013" name="Nature">
        <title>Pan genome of the phytoplankton Emiliania underpins its global distribution.</title>
        <authorList>
            <person name="Read B.A."/>
            <person name="Kegel J."/>
            <person name="Klute M.J."/>
            <person name="Kuo A."/>
            <person name="Lefebvre S.C."/>
            <person name="Maumus F."/>
            <person name="Mayer C."/>
            <person name="Miller J."/>
            <person name="Monier A."/>
            <person name="Salamov A."/>
            <person name="Young J."/>
            <person name="Aguilar M."/>
            <person name="Claverie J.M."/>
            <person name="Frickenhaus S."/>
            <person name="Gonzalez K."/>
            <person name="Herman E.K."/>
            <person name="Lin Y.C."/>
            <person name="Napier J."/>
            <person name="Ogata H."/>
            <person name="Sarno A.F."/>
            <person name="Shmutz J."/>
            <person name="Schroeder D."/>
            <person name="de Vargas C."/>
            <person name="Verret F."/>
            <person name="von Dassow P."/>
            <person name="Valentin K."/>
            <person name="Van de Peer Y."/>
            <person name="Wheeler G."/>
            <person name="Dacks J.B."/>
            <person name="Delwiche C.F."/>
            <person name="Dyhrman S.T."/>
            <person name="Glockner G."/>
            <person name="John U."/>
            <person name="Richards T."/>
            <person name="Worden A.Z."/>
            <person name="Zhang X."/>
            <person name="Grigoriev I.V."/>
            <person name="Allen A.E."/>
            <person name="Bidle K."/>
            <person name="Borodovsky M."/>
            <person name="Bowler C."/>
            <person name="Brownlee C."/>
            <person name="Cock J.M."/>
            <person name="Elias M."/>
            <person name="Gladyshev V.N."/>
            <person name="Groth M."/>
            <person name="Guda C."/>
            <person name="Hadaegh A."/>
            <person name="Iglesias-Rodriguez M.D."/>
            <person name="Jenkins J."/>
            <person name="Jones B.M."/>
            <person name="Lawson T."/>
            <person name="Leese F."/>
            <person name="Lindquist E."/>
            <person name="Lobanov A."/>
            <person name="Lomsadze A."/>
            <person name="Malik S.B."/>
            <person name="Marsh M.E."/>
            <person name="Mackinder L."/>
            <person name="Mock T."/>
            <person name="Mueller-Roeber B."/>
            <person name="Pagarete A."/>
            <person name="Parker M."/>
            <person name="Probert I."/>
            <person name="Quesneville H."/>
            <person name="Raines C."/>
            <person name="Rensing S.A."/>
            <person name="Riano-Pachon D.M."/>
            <person name="Richier S."/>
            <person name="Rokitta S."/>
            <person name="Shiraiwa Y."/>
            <person name="Soanes D.M."/>
            <person name="van der Giezen M."/>
            <person name="Wahlund T.M."/>
            <person name="Williams B."/>
            <person name="Wilson W."/>
            <person name="Wolfe G."/>
            <person name="Wurch L.L."/>
        </authorList>
    </citation>
    <scope>NUCLEOTIDE SEQUENCE</scope>
</reference>
<dbReference type="RefSeq" id="XP_005793456.1">
    <property type="nucleotide sequence ID" value="XM_005793399.1"/>
</dbReference>
<dbReference type="KEGG" id="ehx:EMIHUDRAFT_108212"/>
<dbReference type="GeneID" id="17286297"/>